<feature type="region of interest" description="Disordered" evidence="1">
    <location>
        <begin position="1"/>
        <end position="28"/>
    </location>
</feature>
<dbReference type="AlphaFoldDB" id="A0A3P8E090"/>
<evidence type="ECO:0000313" key="4">
    <source>
        <dbReference type="WBParaSite" id="HPBE_0001637201-mRNA-1"/>
    </source>
</evidence>
<gene>
    <name evidence="2" type="ORF">HPBE_LOCUS16371</name>
</gene>
<dbReference type="EMBL" id="UZAH01029383">
    <property type="protein sequence ID" value="VDP05759.1"/>
    <property type="molecule type" value="Genomic_DNA"/>
</dbReference>
<dbReference type="WBParaSite" id="HPBE_0001637201-mRNA-1">
    <property type="protein sequence ID" value="HPBE_0001637201-mRNA-1"/>
    <property type="gene ID" value="HPBE_0001637201"/>
</dbReference>
<dbReference type="Proteomes" id="UP000050761">
    <property type="component" value="Unassembled WGS sequence"/>
</dbReference>
<evidence type="ECO:0000313" key="2">
    <source>
        <dbReference type="EMBL" id="VDP05759.1"/>
    </source>
</evidence>
<proteinExistence type="predicted"/>
<evidence type="ECO:0000313" key="3">
    <source>
        <dbReference type="Proteomes" id="UP000050761"/>
    </source>
</evidence>
<accession>A0A3P8E090</accession>
<reference evidence="2 3" key="1">
    <citation type="submission" date="2018-11" db="EMBL/GenBank/DDBJ databases">
        <authorList>
            <consortium name="Pathogen Informatics"/>
        </authorList>
    </citation>
    <scope>NUCLEOTIDE SEQUENCE [LARGE SCALE GENOMIC DNA]</scope>
</reference>
<keyword evidence="3" id="KW-1185">Reference proteome</keyword>
<protein>
    <submittedName>
        <fullName evidence="4">BHLH domain-containing protein</fullName>
    </submittedName>
</protein>
<evidence type="ECO:0000256" key="1">
    <source>
        <dbReference type="SAM" id="MobiDB-lite"/>
    </source>
</evidence>
<reference evidence="4" key="2">
    <citation type="submission" date="2019-09" db="UniProtKB">
        <authorList>
            <consortium name="WormBaseParasite"/>
        </authorList>
    </citation>
    <scope>IDENTIFICATION</scope>
</reference>
<organism evidence="2">
    <name type="scientific">Heligmosomoides polygyrus</name>
    <name type="common">Parasitic roundworm</name>
    <dbReference type="NCBI Taxonomy" id="6339"/>
    <lineage>
        <taxon>Eukaryota</taxon>
        <taxon>Metazoa</taxon>
        <taxon>Ecdysozoa</taxon>
        <taxon>Nematoda</taxon>
        <taxon>Chromadorea</taxon>
        <taxon>Rhabditida</taxon>
        <taxon>Rhabditina</taxon>
        <taxon>Rhabditomorpha</taxon>
        <taxon>Strongyloidea</taxon>
        <taxon>Heligmosomidae</taxon>
        <taxon>Heligmosomoides</taxon>
    </lineage>
</organism>
<dbReference type="OrthoDB" id="5824783at2759"/>
<sequence>MQSVVKQQIARSRSAPPRRNPVKEAEANRRIDLENARLMKSLINIGTRANQASKRSNVELVVVGTRMGYVWVIDHLCFVDNEDVDNGNDTTEEEE</sequence>
<name>A0A3P8E090_HELPZ</name>